<protein>
    <submittedName>
        <fullName evidence="1">Uncharacterized protein</fullName>
    </submittedName>
</protein>
<keyword evidence="2" id="KW-1185">Reference proteome</keyword>
<name>A0ACC1PDT9_9PEZI</name>
<evidence type="ECO:0000313" key="2">
    <source>
        <dbReference type="Proteomes" id="UP001143856"/>
    </source>
</evidence>
<gene>
    <name evidence="1" type="ORF">NUW58_g2813</name>
</gene>
<comment type="caution">
    <text evidence="1">The sequence shown here is derived from an EMBL/GenBank/DDBJ whole genome shotgun (WGS) entry which is preliminary data.</text>
</comment>
<sequence length="481" mass="51962">MKIIVLFGVAQYFAGLATSTPTDFLGHPITLASKDATPRELTSRQTIPDWCVLAVELIPTLQYIPTDWHALVVGTTTASVGTGVTAYSWCNIFTGGTVGKSTCSQLGVAVGAPVALITAAVITFKTPPTSSGVENADVSGQGKRSNRVIESLENNLRGRGVEFDGINILSLLTTPGEDGESHGGFDIEVLGAREASGMMMDHRIIHHTNGTGTTRSTPTQKGLGRRHAGPSIKISYDFVKALSTNNPPSDYYTQNLGYNVGMGWETLMNQVGEYTYDYFGKLQIGDPLSHEGITLIHRRWAVKSKADIISISAAFFKPNNDLELAIRDTIQEDIVVIASTAGEGHLQEGAYPANYPQLPKIAATDNRGRETAESLQSKADFMLPGENIVAKTTFLGSDNPTDEVSGTAVATAIASGIASLVLACHRLSLSKQRNLEPWQKHKKLKSQLVTKAFREMAADNTGKFVKPWQHKLRHLKAHRSC</sequence>
<evidence type="ECO:0000313" key="1">
    <source>
        <dbReference type="EMBL" id="KAJ2990718.1"/>
    </source>
</evidence>
<organism evidence="1 2">
    <name type="scientific">Xylaria curta</name>
    <dbReference type="NCBI Taxonomy" id="42375"/>
    <lineage>
        <taxon>Eukaryota</taxon>
        <taxon>Fungi</taxon>
        <taxon>Dikarya</taxon>
        <taxon>Ascomycota</taxon>
        <taxon>Pezizomycotina</taxon>
        <taxon>Sordariomycetes</taxon>
        <taxon>Xylariomycetidae</taxon>
        <taxon>Xylariales</taxon>
        <taxon>Xylariaceae</taxon>
        <taxon>Xylaria</taxon>
    </lineage>
</organism>
<dbReference type="EMBL" id="JAPDGR010000389">
    <property type="protein sequence ID" value="KAJ2990718.1"/>
    <property type="molecule type" value="Genomic_DNA"/>
</dbReference>
<dbReference type="Proteomes" id="UP001143856">
    <property type="component" value="Unassembled WGS sequence"/>
</dbReference>
<accession>A0ACC1PDT9</accession>
<proteinExistence type="predicted"/>
<reference evidence="1" key="1">
    <citation type="submission" date="2022-10" db="EMBL/GenBank/DDBJ databases">
        <title>Genome Sequence of Xylaria curta.</title>
        <authorList>
            <person name="Buettner E."/>
        </authorList>
    </citation>
    <scope>NUCLEOTIDE SEQUENCE</scope>
    <source>
        <strain evidence="1">Babe10</strain>
    </source>
</reference>